<gene>
    <name evidence="3" type="ORF">Plec18167_002371</name>
</gene>
<keyword evidence="4" id="KW-1185">Reference proteome</keyword>
<dbReference type="Proteomes" id="UP001583193">
    <property type="component" value="Unassembled WGS sequence"/>
</dbReference>
<feature type="region of interest" description="Disordered" evidence="1">
    <location>
        <begin position="276"/>
        <end position="431"/>
    </location>
</feature>
<feature type="compositionally biased region" description="Basic and acidic residues" evidence="1">
    <location>
        <begin position="713"/>
        <end position="723"/>
    </location>
</feature>
<feature type="compositionally biased region" description="Polar residues" evidence="1">
    <location>
        <begin position="387"/>
        <end position="397"/>
    </location>
</feature>
<feature type="compositionally biased region" description="Basic and acidic residues" evidence="1">
    <location>
        <begin position="180"/>
        <end position="191"/>
    </location>
</feature>
<name>A0ABR3YBE3_9EURO</name>
<feature type="compositionally biased region" description="Polar residues" evidence="1">
    <location>
        <begin position="322"/>
        <end position="331"/>
    </location>
</feature>
<protein>
    <recommendedName>
        <fullName evidence="2">BHLH domain-containing protein</fullName>
    </recommendedName>
</protein>
<dbReference type="SUPFAM" id="SSF47459">
    <property type="entry name" value="HLH, helix-loop-helix DNA-binding domain"/>
    <property type="match status" value="1"/>
</dbReference>
<feature type="region of interest" description="Disordered" evidence="1">
    <location>
        <begin position="458"/>
        <end position="548"/>
    </location>
</feature>
<dbReference type="Pfam" id="PF00010">
    <property type="entry name" value="HLH"/>
    <property type="match status" value="1"/>
</dbReference>
<sequence length="723" mass="78148">MTAMNQDTTMSWQDQMQDESLVSATGGDEFSNFLEFGINFPDLDGHSSAQPESTLHASNHAIATTMADEGINRMDAEAQGQSSQYNHMMGDMPMDLSQQGQSQGQVSQPYSGMNVDNAFFQEQQQQHQQELRRQSSQQHPHHHGYAPGQPMVPPTPNSIELHGGAARYPQRVDENAEMYDRYGRVNDDQVRQSRNAYPRGKDSGINSRQAFYTPLISPAMTPLETQFRLPEYTIPGEYFTPLTSPALEARGSNSGYPFQTTQPQEMGYVHSPVDANGVPVSAPASPGLQRKQRRRPSATTRVAGRASKQSPVVRAQTRRKQALSSQLQSEEIANALNHDARVPTNGSNLRFGSTESSQDSVSPEPLSEPLMPPPALPQARKSPAIEPQTSEPKSNAVATPATLMRIQKAQHTQDPSGRFRGQASLVPSNGQQDEVMEDIQLPGAAADSRPSLTRIDTAVRSGEHTPTTSAKPTPSLEPRSAVDRASSASVAPSPRGGAMPSPSGPVGRKPDPKAGIRKRQSVSSQISPALRPRISPSIQPLVRGDGGVSTETSALYLASKSNYQHILDGTLLPGVSYPETLAENLSSKRTNHKLAEQGRRNRINTALKEIETLLPPGFAQERAKDSPSGGAKNAEKEKGGNQAISKASTVEMAIDYIKALKQELEDTQHKLQVAESKLRGTSSESEGGVTASALETKTETPNGSETSVPSSENRVEPPKVDQT</sequence>
<dbReference type="CDD" id="cd11392">
    <property type="entry name" value="bHLH_ScPHO4_like"/>
    <property type="match status" value="1"/>
</dbReference>
<reference evidence="3 4" key="1">
    <citation type="journal article" date="2024" name="IMA Fungus">
        <title>IMA Genome - F19 : A genome assembly and annotation guide to empower mycologists, including annotated draft genome sequences of Ceratocystis pirilliformis, Diaporthe australafricana, Fusarium ophioides, Paecilomyces lecythidis, and Sporothrix stenoceras.</title>
        <authorList>
            <person name="Aylward J."/>
            <person name="Wilson A.M."/>
            <person name="Visagie C.M."/>
            <person name="Spraker J."/>
            <person name="Barnes I."/>
            <person name="Buitendag C."/>
            <person name="Ceriani C."/>
            <person name="Del Mar Angel L."/>
            <person name="du Plessis D."/>
            <person name="Fuchs T."/>
            <person name="Gasser K."/>
            <person name="Kramer D."/>
            <person name="Li W."/>
            <person name="Munsamy K."/>
            <person name="Piso A."/>
            <person name="Price J.L."/>
            <person name="Sonnekus B."/>
            <person name="Thomas C."/>
            <person name="van der Nest A."/>
            <person name="van Dijk A."/>
            <person name="van Heerden A."/>
            <person name="van Vuuren N."/>
            <person name="Yilmaz N."/>
            <person name="Duong T.A."/>
            <person name="van der Merwe N.A."/>
            <person name="Wingfield M.J."/>
            <person name="Wingfield B.D."/>
        </authorList>
    </citation>
    <scope>NUCLEOTIDE SEQUENCE [LARGE SCALE GENOMIC DNA]</scope>
    <source>
        <strain evidence="3 4">CMW 18167</strain>
    </source>
</reference>
<dbReference type="EMBL" id="JAVDPF010000004">
    <property type="protein sequence ID" value="KAL1884779.1"/>
    <property type="molecule type" value="Genomic_DNA"/>
</dbReference>
<evidence type="ECO:0000313" key="3">
    <source>
        <dbReference type="EMBL" id="KAL1884779.1"/>
    </source>
</evidence>
<feature type="region of interest" description="Disordered" evidence="1">
    <location>
        <begin position="180"/>
        <end position="205"/>
    </location>
</feature>
<comment type="caution">
    <text evidence="3">The sequence shown here is derived from an EMBL/GenBank/DDBJ whole genome shotgun (WGS) entry which is preliminary data.</text>
</comment>
<feature type="region of interest" description="Disordered" evidence="1">
    <location>
        <begin position="123"/>
        <end position="162"/>
    </location>
</feature>
<feature type="compositionally biased region" description="Polar residues" evidence="1">
    <location>
        <begin position="344"/>
        <end position="361"/>
    </location>
</feature>
<dbReference type="Gene3D" id="4.10.280.10">
    <property type="entry name" value="Helix-loop-helix DNA-binding domain"/>
    <property type="match status" value="1"/>
</dbReference>
<accession>A0ABR3YBE3</accession>
<feature type="compositionally biased region" description="Low complexity" evidence="1">
    <location>
        <begin position="123"/>
        <end position="138"/>
    </location>
</feature>
<feature type="compositionally biased region" description="Low complexity" evidence="1">
    <location>
        <begin position="483"/>
        <end position="498"/>
    </location>
</feature>
<dbReference type="InterPro" id="IPR011598">
    <property type="entry name" value="bHLH_dom"/>
</dbReference>
<dbReference type="PROSITE" id="PS50888">
    <property type="entry name" value="BHLH"/>
    <property type="match status" value="1"/>
</dbReference>
<dbReference type="SMART" id="SM00353">
    <property type="entry name" value="HLH"/>
    <property type="match status" value="1"/>
</dbReference>
<evidence type="ECO:0000259" key="2">
    <source>
        <dbReference type="PROSITE" id="PS50888"/>
    </source>
</evidence>
<feature type="region of interest" description="Disordered" evidence="1">
    <location>
        <begin position="675"/>
        <end position="723"/>
    </location>
</feature>
<dbReference type="InterPro" id="IPR036638">
    <property type="entry name" value="HLH_DNA-bd_sf"/>
</dbReference>
<feature type="region of interest" description="Disordered" evidence="1">
    <location>
        <begin position="615"/>
        <end position="644"/>
    </location>
</feature>
<feature type="domain" description="BHLH" evidence="2">
    <location>
        <begin position="587"/>
        <end position="660"/>
    </location>
</feature>
<organism evidence="3 4">
    <name type="scientific">Paecilomyces lecythidis</name>
    <dbReference type="NCBI Taxonomy" id="3004212"/>
    <lineage>
        <taxon>Eukaryota</taxon>
        <taxon>Fungi</taxon>
        <taxon>Dikarya</taxon>
        <taxon>Ascomycota</taxon>
        <taxon>Pezizomycotina</taxon>
        <taxon>Eurotiomycetes</taxon>
        <taxon>Eurotiomycetidae</taxon>
        <taxon>Eurotiales</taxon>
        <taxon>Thermoascaceae</taxon>
        <taxon>Paecilomyces</taxon>
    </lineage>
</organism>
<evidence type="ECO:0000256" key="1">
    <source>
        <dbReference type="SAM" id="MobiDB-lite"/>
    </source>
</evidence>
<feature type="compositionally biased region" description="Polar residues" evidence="1">
    <location>
        <begin position="693"/>
        <end position="712"/>
    </location>
</feature>
<evidence type="ECO:0000313" key="4">
    <source>
        <dbReference type="Proteomes" id="UP001583193"/>
    </source>
</evidence>
<proteinExistence type="predicted"/>